<comment type="similarity">
    <text evidence="2">Belongs to the purine-cytosine permease (2.A.39) family.</text>
</comment>
<reference evidence="7 8" key="1">
    <citation type="submission" date="2024-08" db="EMBL/GenBank/DDBJ databases">
        <title>Two novel Cytobacillus novel species.</title>
        <authorList>
            <person name="Liu G."/>
        </authorList>
    </citation>
    <scope>NUCLEOTIDE SEQUENCE [LARGE SCALE GENOMIC DNA]</scope>
    <source>
        <strain evidence="7 8">FJAT-53684</strain>
    </source>
</reference>
<feature type="transmembrane region" description="Helical" evidence="6">
    <location>
        <begin position="172"/>
        <end position="197"/>
    </location>
</feature>
<evidence type="ECO:0000313" key="7">
    <source>
        <dbReference type="EMBL" id="MFE8698446.1"/>
    </source>
</evidence>
<dbReference type="Pfam" id="PF02133">
    <property type="entry name" value="Transp_cyt_pur"/>
    <property type="match status" value="1"/>
</dbReference>
<feature type="transmembrane region" description="Helical" evidence="6">
    <location>
        <begin position="376"/>
        <end position="398"/>
    </location>
</feature>
<feature type="transmembrane region" description="Helical" evidence="6">
    <location>
        <begin position="318"/>
        <end position="337"/>
    </location>
</feature>
<feature type="transmembrane region" description="Helical" evidence="6">
    <location>
        <begin position="235"/>
        <end position="260"/>
    </location>
</feature>
<gene>
    <name evidence="7" type="ORF">ACFYKT_19240</name>
</gene>
<evidence type="ECO:0000256" key="6">
    <source>
        <dbReference type="SAM" id="Phobius"/>
    </source>
</evidence>
<evidence type="ECO:0000256" key="1">
    <source>
        <dbReference type="ARBA" id="ARBA00004141"/>
    </source>
</evidence>
<keyword evidence="8" id="KW-1185">Reference proteome</keyword>
<name>A0ABW6K2T2_9BACI</name>
<organism evidence="7 8">
    <name type="scientific">Cytobacillus mangrovibacter</name>
    <dbReference type="NCBI Taxonomy" id="3299024"/>
    <lineage>
        <taxon>Bacteria</taxon>
        <taxon>Bacillati</taxon>
        <taxon>Bacillota</taxon>
        <taxon>Bacilli</taxon>
        <taxon>Bacillales</taxon>
        <taxon>Bacillaceae</taxon>
        <taxon>Cytobacillus</taxon>
    </lineage>
</organism>
<evidence type="ECO:0000256" key="5">
    <source>
        <dbReference type="ARBA" id="ARBA00023136"/>
    </source>
</evidence>
<feature type="transmembrane region" description="Helical" evidence="6">
    <location>
        <begin position="26"/>
        <end position="43"/>
    </location>
</feature>
<accession>A0ABW6K2T2</accession>
<dbReference type="Proteomes" id="UP001601058">
    <property type="component" value="Unassembled WGS sequence"/>
</dbReference>
<dbReference type="Gene3D" id="1.10.4160.10">
    <property type="entry name" value="Hydantoin permease"/>
    <property type="match status" value="1"/>
</dbReference>
<dbReference type="PANTHER" id="PTHR30569">
    <property type="entry name" value="CYTOSINE TRANSPORTER CODB"/>
    <property type="match status" value="1"/>
</dbReference>
<feature type="transmembrane region" description="Helical" evidence="6">
    <location>
        <begin position="103"/>
        <end position="120"/>
    </location>
</feature>
<dbReference type="RefSeq" id="WP_389222842.1">
    <property type="nucleotide sequence ID" value="NZ_JBIACJ010000014.1"/>
</dbReference>
<keyword evidence="4 6" id="KW-1133">Transmembrane helix</keyword>
<protein>
    <submittedName>
        <fullName evidence="7">Purine-cytosine permease family protein</fullName>
    </submittedName>
</protein>
<dbReference type="PANTHER" id="PTHR30569:SF0">
    <property type="entry name" value="CYTOSINE PERMEASE"/>
    <property type="match status" value="1"/>
</dbReference>
<dbReference type="EMBL" id="JBIACJ010000014">
    <property type="protein sequence ID" value="MFE8698446.1"/>
    <property type="molecule type" value="Genomic_DNA"/>
</dbReference>
<dbReference type="InterPro" id="IPR030191">
    <property type="entry name" value="CodB"/>
</dbReference>
<feature type="transmembrane region" description="Helical" evidence="6">
    <location>
        <begin position="140"/>
        <end position="160"/>
    </location>
</feature>
<comment type="subcellular location">
    <subcellularLocation>
        <location evidence="1">Membrane</location>
        <topology evidence="1">Multi-pass membrane protein</topology>
    </subcellularLocation>
</comment>
<proteinExistence type="inferred from homology"/>
<evidence type="ECO:0000256" key="2">
    <source>
        <dbReference type="ARBA" id="ARBA00008974"/>
    </source>
</evidence>
<keyword evidence="3 6" id="KW-0812">Transmembrane</keyword>
<feature type="transmembrane region" description="Helical" evidence="6">
    <location>
        <begin position="280"/>
        <end position="306"/>
    </location>
</feature>
<comment type="caution">
    <text evidence="7">The sequence shown here is derived from an EMBL/GenBank/DDBJ whole genome shotgun (WGS) entry which is preliminary data.</text>
</comment>
<feature type="transmembrane region" description="Helical" evidence="6">
    <location>
        <begin position="343"/>
        <end position="364"/>
    </location>
</feature>
<keyword evidence="5 6" id="KW-0472">Membrane</keyword>
<evidence type="ECO:0000256" key="3">
    <source>
        <dbReference type="ARBA" id="ARBA00022692"/>
    </source>
</evidence>
<sequence>MEKQASVELENAFSNKPIPLKDRKSWIGIAAIYFGNTAALSSFSSGGGLIANLTFWQTAVAALIATALLLLIFFIPMGYIGAREGVNTYVIGEAAFGKKGSKLATAFVITIIPCVGWYGVQVSIAATALDQAIGGNTNLLPLFMIVLGLLFAVPAMFGVLSMSWLDYISIPAILVITVLGVVKVLNIAGIDGVFSYVPTDSQSILWGINIMVGSLVVGASFAPDYTRWSKNKLSNVTYSGLAGIAPPLIVLTIIGSMMALTATTLGVDQAWNISEVLSVLGLPAIALLFVILLQWTTNITAAYSAGLALTNVFGWSRFWWTLIAAALGTALSLFGIIDHFLGFLGLLATFVSPATGVIISEYFFVSKMKLQTRKGVYWPGIAAWLIGGAAAYFIPFFIPAINGVIIAAIVYYVYHIAVGNTAKVGQTKSM</sequence>
<evidence type="ECO:0000256" key="4">
    <source>
        <dbReference type="ARBA" id="ARBA00022989"/>
    </source>
</evidence>
<feature type="transmembrane region" description="Helical" evidence="6">
    <location>
        <begin position="203"/>
        <end position="223"/>
    </location>
</feature>
<dbReference type="InterPro" id="IPR001248">
    <property type="entry name" value="Pur-cyt_permease"/>
</dbReference>
<feature type="transmembrane region" description="Helical" evidence="6">
    <location>
        <begin position="55"/>
        <end position="82"/>
    </location>
</feature>
<feature type="transmembrane region" description="Helical" evidence="6">
    <location>
        <begin position="404"/>
        <end position="422"/>
    </location>
</feature>
<evidence type="ECO:0000313" key="8">
    <source>
        <dbReference type="Proteomes" id="UP001601058"/>
    </source>
</evidence>